<feature type="chain" id="PRO_5013024563" evidence="6">
    <location>
        <begin position="23"/>
        <end position="625"/>
    </location>
</feature>
<dbReference type="InterPro" id="IPR012944">
    <property type="entry name" value="SusD_RagB_dom"/>
</dbReference>
<sequence length="625" mass="70301">MKNMNKLKILALGTVVAMFAVTGCNDDFVSTKPLNEVPSEDVWKDPGLSQAFVTDIYNGLGNGGFDEQMLASLTDEAMFTHPGRGINTITESRSNPADIGWVNNTLNWTSMYQRIRACNLAIENLETPQFENTGQIQASVLQGEAYFMRAYFYHQLLRYYGGVPIVDRSYKLGETDYTIARNTFAECVDFIVADCDKAAQLLDDKTMPSGRTSETAALALKARVLLYAASDLHDQAKAATKSTLLSSFQNYDLLGYSSGSQTERWQKAKDAAKAVVDLGLGYSFNLAAPVSATEGTANYANIALAKNGGERELIFARYFINAKDEGGAWVGRNNGPNGYHNWAGNTPIQNLVDDYEMMDGTAFDWDNPDHAAAPYTDRDPRMDATILRDGSPWKPRTADAAGKDPYNEIQTGQYQIVNSSGSVVSYFGLDTRQSSIEDWNGTRTGYYMKKFIDPNPAIVDQNTRQQIPWPFLRYTEAVLNYIEACIELGEEAEAITWLNQIRFRAGMPAVVDAGAVLRDRYRNERRVELAYEEHRYHDARRWMIASETLGQKAGRISITATLKAGKDVKIYRYDPDNYNYKYEPLDIDPGIENRLWLDKMYFLPIHRDEINRNDKLDQNPGYESQ</sequence>
<keyword evidence="3 6" id="KW-0732">Signal</keyword>
<dbReference type="EMBL" id="FUZU01000004">
    <property type="protein sequence ID" value="SKC87420.1"/>
    <property type="molecule type" value="Genomic_DNA"/>
</dbReference>
<dbReference type="InterPro" id="IPR011990">
    <property type="entry name" value="TPR-like_helical_dom_sf"/>
</dbReference>
<keyword evidence="5" id="KW-0998">Cell outer membrane</keyword>
<dbReference type="AlphaFoldDB" id="A0A1T5MGR6"/>
<comment type="subcellular location">
    <subcellularLocation>
        <location evidence="1">Cell outer membrane</location>
    </subcellularLocation>
</comment>
<keyword evidence="10" id="KW-1185">Reference proteome</keyword>
<feature type="signal peptide" evidence="6">
    <location>
        <begin position="1"/>
        <end position="22"/>
    </location>
</feature>
<feature type="domain" description="RagB/SusD" evidence="7">
    <location>
        <begin position="312"/>
        <end position="622"/>
    </location>
</feature>
<keyword evidence="4" id="KW-0472">Membrane</keyword>
<comment type="similarity">
    <text evidence="2">Belongs to the SusD family.</text>
</comment>
<evidence type="ECO:0000256" key="6">
    <source>
        <dbReference type="SAM" id="SignalP"/>
    </source>
</evidence>
<evidence type="ECO:0000256" key="5">
    <source>
        <dbReference type="ARBA" id="ARBA00023237"/>
    </source>
</evidence>
<evidence type="ECO:0000256" key="4">
    <source>
        <dbReference type="ARBA" id="ARBA00023136"/>
    </source>
</evidence>
<evidence type="ECO:0000256" key="2">
    <source>
        <dbReference type="ARBA" id="ARBA00006275"/>
    </source>
</evidence>
<organism evidence="9 10">
    <name type="scientific">Ohtaekwangia koreensis</name>
    <dbReference type="NCBI Taxonomy" id="688867"/>
    <lineage>
        <taxon>Bacteria</taxon>
        <taxon>Pseudomonadati</taxon>
        <taxon>Bacteroidota</taxon>
        <taxon>Cytophagia</taxon>
        <taxon>Cytophagales</taxon>
        <taxon>Fulvivirgaceae</taxon>
        <taxon>Ohtaekwangia</taxon>
    </lineage>
</organism>
<dbReference type="InterPro" id="IPR033985">
    <property type="entry name" value="SusD-like_N"/>
</dbReference>
<gene>
    <name evidence="9" type="ORF">SAMN05660236_5412</name>
</gene>
<dbReference type="GO" id="GO:0009279">
    <property type="term" value="C:cell outer membrane"/>
    <property type="evidence" value="ECO:0007669"/>
    <property type="project" value="UniProtKB-SubCell"/>
</dbReference>
<dbReference type="Gene3D" id="1.25.40.390">
    <property type="match status" value="1"/>
</dbReference>
<accession>A0A1T5MGR6</accession>
<dbReference type="Proteomes" id="UP000190961">
    <property type="component" value="Unassembled WGS sequence"/>
</dbReference>
<evidence type="ECO:0000259" key="8">
    <source>
        <dbReference type="Pfam" id="PF14322"/>
    </source>
</evidence>
<name>A0A1T5MGR6_9BACT</name>
<dbReference type="Pfam" id="PF14322">
    <property type="entry name" value="SusD-like_3"/>
    <property type="match status" value="1"/>
</dbReference>
<dbReference type="Pfam" id="PF07980">
    <property type="entry name" value="SusD_RagB"/>
    <property type="match status" value="1"/>
</dbReference>
<feature type="domain" description="SusD-like N-terminal" evidence="8">
    <location>
        <begin position="48"/>
        <end position="226"/>
    </location>
</feature>
<evidence type="ECO:0000313" key="10">
    <source>
        <dbReference type="Proteomes" id="UP000190961"/>
    </source>
</evidence>
<evidence type="ECO:0000256" key="3">
    <source>
        <dbReference type="ARBA" id="ARBA00022729"/>
    </source>
</evidence>
<dbReference type="STRING" id="688867.SAMN05660236_5412"/>
<dbReference type="SUPFAM" id="SSF48452">
    <property type="entry name" value="TPR-like"/>
    <property type="match status" value="1"/>
</dbReference>
<evidence type="ECO:0000259" key="7">
    <source>
        <dbReference type="Pfam" id="PF07980"/>
    </source>
</evidence>
<dbReference type="PROSITE" id="PS51257">
    <property type="entry name" value="PROKAR_LIPOPROTEIN"/>
    <property type="match status" value="1"/>
</dbReference>
<proteinExistence type="inferred from homology"/>
<protein>
    <submittedName>
        <fullName evidence="9">Starch-binding associating with outer membrane</fullName>
    </submittedName>
</protein>
<reference evidence="9 10" key="1">
    <citation type="submission" date="2017-02" db="EMBL/GenBank/DDBJ databases">
        <authorList>
            <person name="Peterson S.W."/>
        </authorList>
    </citation>
    <scope>NUCLEOTIDE SEQUENCE [LARGE SCALE GENOMIC DNA]</scope>
    <source>
        <strain evidence="9 10">DSM 25262</strain>
    </source>
</reference>
<evidence type="ECO:0000256" key="1">
    <source>
        <dbReference type="ARBA" id="ARBA00004442"/>
    </source>
</evidence>
<evidence type="ECO:0000313" key="9">
    <source>
        <dbReference type="EMBL" id="SKC87420.1"/>
    </source>
</evidence>